<dbReference type="InterPro" id="IPR001872">
    <property type="entry name" value="Peptidase_A8"/>
</dbReference>
<evidence type="ECO:0000256" key="11">
    <source>
        <dbReference type="RuleBase" id="RU004181"/>
    </source>
</evidence>
<dbReference type="PROSITE" id="PS00855">
    <property type="entry name" value="SPASE_II"/>
    <property type="match status" value="1"/>
</dbReference>
<evidence type="ECO:0000313" key="13">
    <source>
        <dbReference type="Proteomes" id="UP000093080"/>
    </source>
</evidence>
<evidence type="ECO:0000256" key="5">
    <source>
        <dbReference type="ARBA" id="ARBA00022750"/>
    </source>
</evidence>
<keyword evidence="4 9" id="KW-0812">Transmembrane</keyword>
<dbReference type="GO" id="GO:0006508">
    <property type="term" value="P:proteolysis"/>
    <property type="evidence" value="ECO:0007669"/>
    <property type="project" value="UniProtKB-KW"/>
</dbReference>
<dbReference type="PATRIC" id="fig|1156395.6.peg.246"/>
<dbReference type="PANTHER" id="PTHR33695:SF1">
    <property type="entry name" value="LIPOPROTEIN SIGNAL PEPTIDASE"/>
    <property type="match status" value="1"/>
</dbReference>
<keyword evidence="2 9" id="KW-1003">Cell membrane</keyword>
<feature type="active site" evidence="9">
    <location>
        <position position="103"/>
    </location>
</feature>
<evidence type="ECO:0000256" key="7">
    <source>
        <dbReference type="ARBA" id="ARBA00022989"/>
    </source>
</evidence>
<comment type="function">
    <text evidence="9 10">This protein specifically catalyzes the removal of signal peptides from prolipoproteins.</text>
</comment>
<comment type="caution">
    <text evidence="12">The sequence shown here is derived from an EMBL/GenBank/DDBJ whole genome shotgun (WGS) entry which is preliminary data.</text>
</comment>
<evidence type="ECO:0000256" key="8">
    <source>
        <dbReference type="ARBA" id="ARBA00023136"/>
    </source>
</evidence>
<keyword evidence="5 9" id="KW-0064">Aspartyl protease</keyword>
<keyword evidence="13" id="KW-1185">Reference proteome</keyword>
<organism evidence="12 13">
    <name type="scientific">Dissulfuribacter thermophilus</name>
    <dbReference type="NCBI Taxonomy" id="1156395"/>
    <lineage>
        <taxon>Bacteria</taxon>
        <taxon>Pseudomonadati</taxon>
        <taxon>Thermodesulfobacteriota</taxon>
        <taxon>Dissulfuribacteria</taxon>
        <taxon>Dissulfuribacterales</taxon>
        <taxon>Dissulfuribacteraceae</taxon>
        <taxon>Dissulfuribacter</taxon>
    </lineage>
</organism>
<comment type="similarity">
    <text evidence="1 9 11">Belongs to the peptidase A8 family.</text>
</comment>
<dbReference type="AlphaFoldDB" id="A0A1B9F939"/>
<evidence type="ECO:0000256" key="9">
    <source>
        <dbReference type="HAMAP-Rule" id="MF_00161"/>
    </source>
</evidence>
<evidence type="ECO:0000256" key="3">
    <source>
        <dbReference type="ARBA" id="ARBA00022670"/>
    </source>
</evidence>
<evidence type="ECO:0000256" key="6">
    <source>
        <dbReference type="ARBA" id="ARBA00022801"/>
    </source>
</evidence>
<reference evidence="12 13" key="1">
    <citation type="submission" date="2016-06" db="EMBL/GenBank/DDBJ databases">
        <title>Respiratory ammonification of nitrate coupled to the oxidation of elemental sulfur in deep-sea autotrophic thermophilic bacteria.</title>
        <authorList>
            <person name="Slobodkina G.B."/>
            <person name="Mardanov A.V."/>
            <person name="Ravin N.V."/>
            <person name="Frolova A.A."/>
            <person name="Viryasiv M.B."/>
            <person name="Chernyh N.A."/>
            <person name="Bonch-Osmolovskaya E.A."/>
            <person name="Slobodkin A.I."/>
        </authorList>
    </citation>
    <scope>NUCLEOTIDE SEQUENCE [LARGE SCALE GENOMIC DNA]</scope>
    <source>
        <strain evidence="12 13">S69</strain>
    </source>
</reference>
<dbReference type="Pfam" id="PF01252">
    <property type="entry name" value="Peptidase_A8"/>
    <property type="match status" value="1"/>
</dbReference>
<dbReference type="PRINTS" id="PR00781">
    <property type="entry name" value="LIPOSIGPTASE"/>
</dbReference>
<evidence type="ECO:0000313" key="12">
    <source>
        <dbReference type="EMBL" id="OCC16427.1"/>
    </source>
</evidence>
<feature type="transmembrane region" description="Helical" evidence="9">
    <location>
        <begin position="47"/>
        <end position="67"/>
    </location>
</feature>
<evidence type="ECO:0000256" key="1">
    <source>
        <dbReference type="ARBA" id="ARBA00006139"/>
    </source>
</evidence>
<keyword evidence="3 9" id="KW-0645">Protease</keyword>
<sequence>MDQVTKWYIVKNFNLFESKVILDGFFNLTYITNTGAAFGILSGTEKWRNIFFQAITVMALCGMIYLYKTMRTRSGLFLWGLSLVFGGALGNFIDRVRFGYVVDFLDFYVGSWHWPAFNVADSCISLGATMLAVYFLRETV</sequence>
<keyword evidence="8 9" id="KW-0472">Membrane</keyword>
<dbReference type="HAMAP" id="MF_00161">
    <property type="entry name" value="LspA"/>
    <property type="match status" value="1"/>
</dbReference>
<dbReference type="STRING" id="1156395.DBT_0244"/>
<keyword evidence="12" id="KW-0449">Lipoprotein</keyword>
<dbReference type="Proteomes" id="UP000093080">
    <property type="component" value="Unassembled WGS sequence"/>
</dbReference>
<dbReference type="GO" id="GO:0004190">
    <property type="term" value="F:aspartic-type endopeptidase activity"/>
    <property type="evidence" value="ECO:0007669"/>
    <property type="project" value="UniProtKB-UniRule"/>
</dbReference>
<evidence type="ECO:0000256" key="2">
    <source>
        <dbReference type="ARBA" id="ARBA00022475"/>
    </source>
</evidence>
<evidence type="ECO:0000256" key="10">
    <source>
        <dbReference type="RuleBase" id="RU000594"/>
    </source>
</evidence>
<name>A0A1B9F939_9BACT</name>
<feature type="active site" evidence="9">
    <location>
        <position position="121"/>
    </location>
</feature>
<accession>A0A1B9F939</accession>
<keyword evidence="7 9" id="KW-1133">Transmembrane helix</keyword>
<keyword evidence="6 9" id="KW-0378">Hydrolase</keyword>
<proteinExistence type="inferred from homology"/>
<comment type="catalytic activity">
    <reaction evidence="9 10">
        <text>Release of signal peptides from bacterial membrane prolipoproteins. Hydrolyzes -Xaa-Yaa-Zaa-|-(S,diacylglyceryl)Cys-, in which Xaa is hydrophobic (preferably Leu), and Yaa (Ala or Ser) and Zaa (Gly or Ala) have small, neutral side chains.</text>
        <dbReference type="EC" id="3.4.23.36"/>
    </reaction>
</comment>
<dbReference type="NCBIfam" id="TIGR00077">
    <property type="entry name" value="lspA"/>
    <property type="match status" value="1"/>
</dbReference>
<dbReference type="UniPathway" id="UPA00665"/>
<dbReference type="EC" id="3.4.23.36" evidence="9"/>
<gene>
    <name evidence="9" type="primary">lspA</name>
    <name evidence="12" type="ORF">DBT_0244</name>
</gene>
<dbReference type="EMBL" id="MAGO01000001">
    <property type="protein sequence ID" value="OCC16427.1"/>
    <property type="molecule type" value="Genomic_DNA"/>
</dbReference>
<dbReference type="PANTHER" id="PTHR33695">
    <property type="entry name" value="LIPOPROTEIN SIGNAL PEPTIDASE"/>
    <property type="match status" value="1"/>
</dbReference>
<feature type="transmembrane region" description="Helical" evidence="9">
    <location>
        <begin position="20"/>
        <end position="41"/>
    </location>
</feature>
<protein>
    <recommendedName>
        <fullName evidence="9">Lipoprotein signal peptidase</fullName>
        <ecNumber evidence="9">3.4.23.36</ecNumber>
    </recommendedName>
    <alternativeName>
        <fullName evidence="9">Prolipoprotein signal peptidase</fullName>
    </alternativeName>
    <alternativeName>
        <fullName evidence="9">Signal peptidase II</fullName>
        <shortName evidence="9">SPase II</shortName>
    </alternativeName>
</protein>
<evidence type="ECO:0000256" key="4">
    <source>
        <dbReference type="ARBA" id="ARBA00022692"/>
    </source>
</evidence>
<comment type="pathway">
    <text evidence="9">Protein modification; lipoprotein biosynthesis (signal peptide cleavage).</text>
</comment>
<comment type="subcellular location">
    <subcellularLocation>
        <location evidence="9">Cell membrane</location>
        <topology evidence="9">Multi-pass membrane protein</topology>
    </subcellularLocation>
</comment>
<feature type="transmembrane region" description="Helical" evidence="9">
    <location>
        <begin position="113"/>
        <end position="136"/>
    </location>
</feature>
<feature type="transmembrane region" description="Helical" evidence="9">
    <location>
        <begin position="76"/>
        <end position="93"/>
    </location>
</feature>
<dbReference type="GO" id="GO:0005886">
    <property type="term" value="C:plasma membrane"/>
    <property type="evidence" value="ECO:0007669"/>
    <property type="project" value="UniProtKB-SubCell"/>
</dbReference>